<dbReference type="Proteomes" id="UP001307889">
    <property type="component" value="Chromosome 8"/>
</dbReference>
<keyword evidence="3" id="KW-1185">Reference proteome</keyword>
<evidence type="ECO:0000256" key="1">
    <source>
        <dbReference type="SAM" id="MobiDB-lite"/>
    </source>
</evidence>
<evidence type="ECO:0000313" key="2">
    <source>
        <dbReference type="EMBL" id="BES97928.1"/>
    </source>
</evidence>
<evidence type="ECO:0000313" key="3">
    <source>
        <dbReference type="Proteomes" id="UP001307889"/>
    </source>
</evidence>
<feature type="region of interest" description="Disordered" evidence="1">
    <location>
        <begin position="1"/>
        <end position="26"/>
    </location>
</feature>
<dbReference type="EMBL" id="AP028916">
    <property type="protein sequence ID" value="BES97928.1"/>
    <property type="molecule type" value="Genomic_DNA"/>
</dbReference>
<sequence>MRFHLLVTHKREDMSQGPSPRRLSPSGELVGDFLQPSRDLVTSSLRKVHLLNSPRVLSKFTIPVSSGEAFLLPNLSHRAELAGCSEGNLN</sequence>
<protein>
    <submittedName>
        <fullName evidence="2">Uncharacterized protein</fullName>
    </submittedName>
</protein>
<name>A0ABN7B115_9HEMI</name>
<proteinExistence type="predicted"/>
<accession>A0ABN7B115</accession>
<gene>
    <name evidence="2" type="ORF">NTJ_10743</name>
</gene>
<reference evidence="2 3" key="1">
    <citation type="submission" date="2023-09" db="EMBL/GenBank/DDBJ databases">
        <title>Nesidiocoris tenuis whole genome shotgun sequence.</title>
        <authorList>
            <person name="Shibata T."/>
            <person name="Shimoda M."/>
            <person name="Kobayashi T."/>
            <person name="Uehara T."/>
        </authorList>
    </citation>
    <scope>NUCLEOTIDE SEQUENCE [LARGE SCALE GENOMIC DNA]</scope>
    <source>
        <strain evidence="2 3">Japan</strain>
    </source>
</reference>
<organism evidence="2 3">
    <name type="scientific">Nesidiocoris tenuis</name>
    <dbReference type="NCBI Taxonomy" id="355587"/>
    <lineage>
        <taxon>Eukaryota</taxon>
        <taxon>Metazoa</taxon>
        <taxon>Ecdysozoa</taxon>
        <taxon>Arthropoda</taxon>
        <taxon>Hexapoda</taxon>
        <taxon>Insecta</taxon>
        <taxon>Pterygota</taxon>
        <taxon>Neoptera</taxon>
        <taxon>Paraneoptera</taxon>
        <taxon>Hemiptera</taxon>
        <taxon>Heteroptera</taxon>
        <taxon>Panheteroptera</taxon>
        <taxon>Cimicomorpha</taxon>
        <taxon>Miridae</taxon>
        <taxon>Dicyphina</taxon>
        <taxon>Nesidiocoris</taxon>
    </lineage>
</organism>